<evidence type="ECO:0008006" key="6">
    <source>
        <dbReference type="Google" id="ProtNLM"/>
    </source>
</evidence>
<sequence length="398" mass="42503">MASCLQLIEAFSEENFLLSLFSETNKGIGLEYFFTYTMLVNPDLVKSAGAIIAHFTGSRSPPKGLTLAGKGLIAASHISATGAGSINLYNWWSSAVFNHLPLPEPVAPLAATLDGAYLFAGGLSGHIYSISLPSGKTIQTFPAHSKSVSCLEINDDGSLLISGSDDGSIVVAPIFQLVATSPDGTCKFWSLPQGLLLRTVALPCPMAGLAIDPTESHFYAAGSDGSIYIGATKSPTRQLTKRNLQVIKWREKHGGPVVSLAMLNQGRNLVSGSEDGNVWIWEVEKGQVMTVLGNEMVSISDLVMARGVANSRGSSSNLGINMEEWREKSGLAARELSRPVRKMEEMKEKLGVAVKDRSRAIDILESAIGAYERLLELILKEAKGGTGNKSGGKEKESM</sequence>
<accession>A0ABY9DX31</accession>
<keyword evidence="2" id="KW-0677">Repeat</keyword>
<name>A0ABY9DX31_VITVI</name>
<dbReference type="Proteomes" id="UP001227230">
    <property type="component" value="Chromosome 19"/>
</dbReference>
<evidence type="ECO:0000256" key="1">
    <source>
        <dbReference type="ARBA" id="ARBA00022574"/>
    </source>
</evidence>
<reference evidence="4 5" key="1">
    <citation type="journal article" date="2023" name="Hortic Res">
        <title>The complete reference genome for grapevine (Vitis vinifera L.) genetics and breeding.</title>
        <authorList>
            <person name="Shi X."/>
            <person name="Cao S."/>
            <person name="Wang X."/>
            <person name="Huang S."/>
            <person name="Wang Y."/>
            <person name="Liu Z."/>
            <person name="Liu W."/>
            <person name="Leng X."/>
            <person name="Peng Y."/>
            <person name="Wang N."/>
            <person name="Wang Y."/>
            <person name="Ma Z."/>
            <person name="Xu X."/>
            <person name="Zhang F."/>
            <person name="Xue H."/>
            <person name="Zhong H."/>
            <person name="Wang Y."/>
            <person name="Zhang K."/>
            <person name="Velt A."/>
            <person name="Avia K."/>
            <person name="Holtgrawe D."/>
            <person name="Grimplet J."/>
            <person name="Matus J.T."/>
            <person name="Ware D."/>
            <person name="Wu X."/>
            <person name="Wang H."/>
            <person name="Liu C."/>
            <person name="Fang Y."/>
            <person name="Rustenholz C."/>
            <person name="Cheng Z."/>
            <person name="Xiao H."/>
            <person name="Zhou Y."/>
        </authorList>
    </citation>
    <scope>NUCLEOTIDE SEQUENCE [LARGE SCALE GENOMIC DNA]</scope>
    <source>
        <strain evidence="5">cv. Pinot noir / PN40024</strain>
        <tissue evidence="4">Leaf</tissue>
    </source>
</reference>
<dbReference type="InterPro" id="IPR015943">
    <property type="entry name" value="WD40/YVTN_repeat-like_dom_sf"/>
</dbReference>
<gene>
    <name evidence="4" type="ORF">VitviT2T_029359</name>
</gene>
<dbReference type="InterPro" id="IPR045227">
    <property type="entry name" value="WDR18/Ipi3/RID3"/>
</dbReference>
<dbReference type="SUPFAM" id="SSF50978">
    <property type="entry name" value="WD40 repeat-like"/>
    <property type="match status" value="1"/>
</dbReference>
<keyword evidence="1 3" id="KW-0853">WD repeat</keyword>
<dbReference type="PANTHER" id="PTHR18763">
    <property type="entry name" value="WD-REPEAT PROTEIN 18"/>
    <property type="match status" value="1"/>
</dbReference>
<dbReference type="PROSITE" id="PS00678">
    <property type="entry name" value="WD_REPEATS_1"/>
    <property type="match status" value="1"/>
</dbReference>
<evidence type="ECO:0000256" key="3">
    <source>
        <dbReference type="PROSITE-ProRule" id="PRU00221"/>
    </source>
</evidence>
<evidence type="ECO:0000256" key="2">
    <source>
        <dbReference type="ARBA" id="ARBA00022737"/>
    </source>
</evidence>
<evidence type="ECO:0000313" key="4">
    <source>
        <dbReference type="EMBL" id="WKA11907.1"/>
    </source>
</evidence>
<dbReference type="EMBL" id="CP126666">
    <property type="protein sequence ID" value="WKA11907.1"/>
    <property type="molecule type" value="Genomic_DNA"/>
</dbReference>
<keyword evidence="5" id="KW-1185">Reference proteome</keyword>
<feature type="repeat" description="WD" evidence="3">
    <location>
        <begin position="141"/>
        <end position="171"/>
    </location>
</feature>
<feature type="repeat" description="WD" evidence="3">
    <location>
        <begin position="250"/>
        <end position="291"/>
    </location>
</feature>
<dbReference type="InterPro" id="IPR036322">
    <property type="entry name" value="WD40_repeat_dom_sf"/>
</dbReference>
<dbReference type="PROSITE" id="PS50294">
    <property type="entry name" value="WD_REPEATS_REGION"/>
    <property type="match status" value="2"/>
</dbReference>
<protein>
    <recommendedName>
        <fullName evidence="6">Protein ROOT INITIATION DEFECTIVE 3-like</fullName>
    </recommendedName>
</protein>
<dbReference type="PROSITE" id="PS50082">
    <property type="entry name" value="WD_REPEATS_2"/>
    <property type="match status" value="2"/>
</dbReference>
<organism evidence="4 5">
    <name type="scientific">Vitis vinifera</name>
    <name type="common">Grape</name>
    <dbReference type="NCBI Taxonomy" id="29760"/>
    <lineage>
        <taxon>Eukaryota</taxon>
        <taxon>Viridiplantae</taxon>
        <taxon>Streptophyta</taxon>
        <taxon>Embryophyta</taxon>
        <taxon>Tracheophyta</taxon>
        <taxon>Spermatophyta</taxon>
        <taxon>Magnoliopsida</taxon>
        <taxon>eudicotyledons</taxon>
        <taxon>Gunneridae</taxon>
        <taxon>Pentapetalae</taxon>
        <taxon>rosids</taxon>
        <taxon>Vitales</taxon>
        <taxon>Vitaceae</taxon>
        <taxon>Viteae</taxon>
        <taxon>Vitis</taxon>
    </lineage>
</organism>
<evidence type="ECO:0000313" key="5">
    <source>
        <dbReference type="Proteomes" id="UP001227230"/>
    </source>
</evidence>
<dbReference type="InterPro" id="IPR001680">
    <property type="entry name" value="WD40_rpt"/>
</dbReference>
<dbReference type="InterPro" id="IPR019775">
    <property type="entry name" value="WD40_repeat_CS"/>
</dbReference>
<dbReference type="Gene3D" id="2.130.10.10">
    <property type="entry name" value="YVTN repeat-like/Quinoprotein amine dehydrogenase"/>
    <property type="match status" value="2"/>
</dbReference>
<dbReference type="SMART" id="SM00320">
    <property type="entry name" value="WD40"/>
    <property type="match status" value="3"/>
</dbReference>
<proteinExistence type="predicted"/>
<dbReference type="Pfam" id="PF00400">
    <property type="entry name" value="WD40"/>
    <property type="match status" value="2"/>
</dbReference>
<dbReference type="PANTHER" id="PTHR18763:SF3">
    <property type="entry name" value="OS09G0477800 PROTEIN"/>
    <property type="match status" value="1"/>
</dbReference>